<dbReference type="Proteomes" id="UP001151760">
    <property type="component" value="Unassembled WGS sequence"/>
</dbReference>
<evidence type="ECO:0000313" key="1">
    <source>
        <dbReference type="EMBL" id="GJT60947.1"/>
    </source>
</evidence>
<accession>A0ABQ5FCH7</accession>
<dbReference type="EMBL" id="BQNB010017244">
    <property type="protein sequence ID" value="GJT60947.1"/>
    <property type="molecule type" value="Genomic_DNA"/>
</dbReference>
<reference evidence="1" key="2">
    <citation type="submission" date="2022-01" db="EMBL/GenBank/DDBJ databases">
        <authorList>
            <person name="Yamashiro T."/>
            <person name="Shiraishi A."/>
            <person name="Satake H."/>
            <person name="Nakayama K."/>
        </authorList>
    </citation>
    <scope>NUCLEOTIDE SEQUENCE</scope>
</reference>
<keyword evidence="2" id="KW-1185">Reference proteome</keyword>
<gene>
    <name evidence="1" type="ORF">Tco_1004480</name>
</gene>
<reference evidence="1" key="1">
    <citation type="journal article" date="2022" name="Int. J. Mol. Sci.">
        <title>Draft Genome of Tanacetum Coccineum: Genomic Comparison of Closely Related Tanacetum-Family Plants.</title>
        <authorList>
            <person name="Yamashiro T."/>
            <person name="Shiraishi A."/>
            <person name="Nakayama K."/>
            <person name="Satake H."/>
        </authorList>
    </citation>
    <scope>NUCLEOTIDE SEQUENCE</scope>
</reference>
<evidence type="ECO:0000313" key="2">
    <source>
        <dbReference type="Proteomes" id="UP001151760"/>
    </source>
</evidence>
<organism evidence="1 2">
    <name type="scientific">Tanacetum coccineum</name>
    <dbReference type="NCBI Taxonomy" id="301880"/>
    <lineage>
        <taxon>Eukaryota</taxon>
        <taxon>Viridiplantae</taxon>
        <taxon>Streptophyta</taxon>
        <taxon>Embryophyta</taxon>
        <taxon>Tracheophyta</taxon>
        <taxon>Spermatophyta</taxon>
        <taxon>Magnoliopsida</taxon>
        <taxon>eudicotyledons</taxon>
        <taxon>Gunneridae</taxon>
        <taxon>Pentapetalae</taxon>
        <taxon>asterids</taxon>
        <taxon>campanulids</taxon>
        <taxon>Asterales</taxon>
        <taxon>Asteraceae</taxon>
        <taxon>Asteroideae</taxon>
        <taxon>Anthemideae</taxon>
        <taxon>Anthemidinae</taxon>
        <taxon>Tanacetum</taxon>
    </lineage>
</organism>
<proteinExistence type="predicted"/>
<comment type="caution">
    <text evidence="1">The sequence shown here is derived from an EMBL/GenBank/DDBJ whole genome shotgun (WGS) entry which is preliminary data.</text>
</comment>
<name>A0ABQ5FCH7_9ASTR</name>
<sequence length="112" mass="12297">MLMKQLGKNRRLAYDFMVIMESMEAVDALPNEVLLHQDDGSELTDYDFATDAFVGTAFDDDQNKKKLDCNRSTITNADVRHVSNAFASSSGGRTSNNGITGLSAYLCVHCVP</sequence>
<protein>
    <submittedName>
        <fullName evidence="1">Uncharacterized protein</fullName>
    </submittedName>
</protein>